<comment type="caution">
    <text evidence="2">The sequence shown here is derived from an EMBL/GenBank/DDBJ whole genome shotgun (WGS) entry which is preliminary data.</text>
</comment>
<feature type="domain" description="Coenzyme F420:L-glutamate ligase-like" evidence="1">
    <location>
        <begin position="11"/>
        <end position="389"/>
    </location>
</feature>
<proteinExistence type="predicted"/>
<dbReference type="Gene3D" id="3.30.1330.100">
    <property type="entry name" value="CofE-like"/>
    <property type="match status" value="1"/>
</dbReference>
<dbReference type="RefSeq" id="WP_068911748.1">
    <property type="nucleotide sequence ID" value="NZ_MBEW02000001.1"/>
</dbReference>
<dbReference type="EMBL" id="MBEW02000001">
    <property type="protein sequence ID" value="RDY22333.1"/>
    <property type="molecule type" value="Genomic_DNA"/>
</dbReference>
<keyword evidence="3" id="KW-1185">Reference proteome</keyword>
<evidence type="ECO:0000259" key="1">
    <source>
        <dbReference type="Pfam" id="PF01996"/>
    </source>
</evidence>
<accession>A0A371IPC1</accession>
<dbReference type="AlphaFoldDB" id="A0A371IPC1"/>
<dbReference type="InterPro" id="IPR002847">
    <property type="entry name" value="F420-0_gamma-glut_ligase-dom"/>
</dbReference>
<reference evidence="2 3" key="1">
    <citation type="journal article" date="2016" name="Genome Announc.">
        <title>Draft Genome Sequence of Criibacterium bergeronii gen. nov., sp. nov., Strain CCRI-22567T, Isolated from a Vaginal Sample from a Woman with Bacterial Vaginosis.</title>
        <authorList>
            <person name="Maheux A.F."/>
            <person name="Berube E."/>
            <person name="Boudreau D.K."/>
            <person name="Raymond F."/>
            <person name="Corbeil J."/>
            <person name="Roy P.H."/>
            <person name="Boissinot M."/>
            <person name="Omar R.F."/>
        </authorList>
    </citation>
    <scope>NUCLEOTIDE SEQUENCE [LARGE SCALE GENOMIC DNA]</scope>
    <source>
        <strain evidence="2 3">CCRI-22567</strain>
    </source>
</reference>
<keyword evidence="2" id="KW-0436">Ligase</keyword>
<dbReference type="Proteomes" id="UP000093352">
    <property type="component" value="Unassembled WGS sequence"/>
</dbReference>
<dbReference type="GO" id="GO:0016874">
    <property type="term" value="F:ligase activity"/>
    <property type="evidence" value="ECO:0007669"/>
    <property type="project" value="UniProtKB-KW"/>
</dbReference>
<sequence>MQRIVGTVSRGLRTPIIKQGDDIARIVTDTVMQAQKQGELEIRDKDVIAVTESVVARSQGNYATTDDIAQDIKNKFGADTVGVIFPILSRNRFSLILKGFAKGVKKVVLMLSYPSDEVGNHFITFDELDKQNVDPFKDEFDEKKFRELFKNPVHTFTGVDYIQFYKELVEQEGAQCEIIFANDPKSILKYTKNVINCDIHTRKRTKRILTNAGAEKVFSLDEILTQSINGSGYNADYGLLGSNKATEDSLKLFPRDCKELAVKIQKTIKDLTGKNVEAMVYGDGAFKDPVGKIWELADPVVSPGFTDGLKGTPSEIKLKYIADNEFADLQGEELQTAIEKYIREKDSDLVGNMISEGTTPRQLTDLLGSLSDLTSGSGDKGTPVIYIQGYFDNYTN</sequence>
<gene>
    <name evidence="2" type="ORF">BBG48_001050</name>
</gene>
<dbReference type="SUPFAM" id="SSF144010">
    <property type="entry name" value="CofE-like"/>
    <property type="match status" value="1"/>
</dbReference>
<dbReference type="Pfam" id="PF01996">
    <property type="entry name" value="F420_ligase"/>
    <property type="match status" value="1"/>
</dbReference>
<name>A0A371IPC1_9FIRM</name>
<protein>
    <submittedName>
        <fullName evidence="2">F420-0--gamma-glutamyl ligase</fullName>
    </submittedName>
</protein>
<dbReference type="STRING" id="1871336.BBG48_01320"/>
<evidence type="ECO:0000313" key="2">
    <source>
        <dbReference type="EMBL" id="RDY22333.1"/>
    </source>
</evidence>
<organism evidence="2 3">
    <name type="scientific">Criibacterium bergeronii</name>
    <dbReference type="NCBI Taxonomy" id="1871336"/>
    <lineage>
        <taxon>Bacteria</taxon>
        <taxon>Bacillati</taxon>
        <taxon>Bacillota</taxon>
        <taxon>Clostridia</taxon>
        <taxon>Peptostreptococcales</taxon>
        <taxon>Filifactoraceae</taxon>
        <taxon>Criibacterium</taxon>
    </lineage>
</organism>
<evidence type="ECO:0000313" key="3">
    <source>
        <dbReference type="Proteomes" id="UP000093352"/>
    </source>
</evidence>